<proteinExistence type="predicted"/>
<feature type="transmembrane region" description="Helical" evidence="1">
    <location>
        <begin position="20"/>
        <end position="40"/>
    </location>
</feature>
<gene>
    <name evidence="2" type="ORF">K1X13_16715</name>
</gene>
<comment type="caution">
    <text evidence="2">The sequence shown here is derived from an EMBL/GenBank/DDBJ whole genome shotgun (WGS) entry which is preliminary data.</text>
</comment>
<name>A0ABS7RPT8_9ACTN</name>
<organism evidence="2 3">
    <name type="scientific">Nocardioides jiangsuensis</name>
    <dbReference type="NCBI Taxonomy" id="2866161"/>
    <lineage>
        <taxon>Bacteria</taxon>
        <taxon>Bacillati</taxon>
        <taxon>Actinomycetota</taxon>
        <taxon>Actinomycetes</taxon>
        <taxon>Propionibacteriales</taxon>
        <taxon>Nocardioidaceae</taxon>
        <taxon>Nocardioides</taxon>
    </lineage>
</organism>
<dbReference type="Proteomes" id="UP000754710">
    <property type="component" value="Unassembled WGS sequence"/>
</dbReference>
<evidence type="ECO:0000256" key="1">
    <source>
        <dbReference type="SAM" id="Phobius"/>
    </source>
</evidence>
<sequence length="57" mass="6043">MSPLTVLPLHLGSLHTYEAVLVGLLAFGPFVVLAVVVAVMRRRDLAAEEETGHSSGD</sequence>
<keyword evidence="3" id="KW-1185">Reference proteome</keyword>
<evidence type="ECO:0000313" key="2">
    <source>
        <dbReference type="EMBL" id="MBY9076479.1"/>
    </source>
</evidence>
<keyword evidence="1" id="KW-0472">Membrane</keyword>
<reference evidence="2 3" key="1">
    <citation type="submission" date="2021-08" db="EMBL/GenBank/DDBJ databases">
        <title>Nocardioides bacterium WL0053 sp. nov., isolated from the sediment.</title>
        <authorList>
            <person name="Wang L."/>
            <person name="Zhang D."/>
            <person name="Zhang A."/>
        </authorList>
    </citation>
    <scope>NUCLEOTIDE SEQUENCE [LARGE SCALE GENOMIC DNA]</scope>
    <source>
        <strain evidence="2 3">WL0053</strain>
    </source>
</reference>
<keyword evidence="1" id="KW-1133">Transmembrane helix</keyword>
<dbReference type="EMBL" id="JAIEZQ010000003">
    <property type="protein sequence ID" value="MBY9076479.1"/>
    <property type="molecule type" value="Genomic_DNA"/>
</dbReference>
<evidence type="ECO:0000313" key="3">
    <source>
        <dbReference type="Proteomes" id="UP000754710"/>
    </source>
</evidence>
<keyword evidence="1" id="KW-0812">Transmembrane</keyword>
<accession>A0ABS7RPT8</accession>
<dbReference type="RefSeq" id="WP_221026280.1">
    <property type="nucleotide sequence ID" value="NZ_JAIEZQ010000003.1"/>
</dbReference>
<protein>
    <submittedName>
        <fullName evidence="2">Uncharacterized protein</fullName>
    </submittedName>
</protein>